<dbReference type="EMBL" id="CAJNIZ010004224">
    <property type="protein sequence ID" value="CAE7230272.1"/>
    <property type="molecule type" value="Genomic_DNA"/>
</dbReference>
<evidence type="ECO:0000313" key="2">
    <source>
        <dbReference type="EMBL" id="CAE7230272.1"/>
    </source>
</evidence>
<evidence type="ECO:0000313" key="3">
    <source>
        <dbReference type="Proteomes" id="UP000649617"/>
    </source>
</evidence>
<evidence type="ECO:0000259" key="1">
    <source>
        <dbReference type="PROSITE" id="PS50042"/>
    </source>
</evidence>
<sequence>MNESRSRQRREVRLYLTGQNASYELVSRIMKFVDYKLERTLTVQLDSDLVSPTLQAELFVSQHSGYLCNIPIFAVAADVYPDIFAKICASLQKQAYEKGESVFMVGDLADRLHITAAGVFEFDELPAKSSPERIQGDEAHWFSEIGLYAEFVLHAATLRARNIAEVFTLTGDDLLSCVHGSPSCTTMFYEYAKDFLAMQRSTHDQHHNQVAYARQCCDKNTHYRNLRPDEKKMFHNIDILASVKAKQETEAASCPVESLAGLLVSVAGQHAEWDASRVGKQLQSLLPELHSQVGSYAVFEESAAREQAESACVSTVALLSNRYDIYTEQQLNGDKLTASQWEQLQALVRWSAPSGNEKFAALVLLAIRALGKSRAVRQQAGEADPDRAILHLMDLATQVVPSVASLEPPMLALVEEALLAQEIFKLAQMMQGENVPGNIADLRDFFADRSMDTFRFYIFYLLGFISGISGGRGSKFMEAKNADAAISAIHMLKHLLEKSPAAIYWNYLISRAAPFGLQPRTAEELALVRLACLSRIRSAAELHVLQHAWQACSPTERSLLVDHFLMDGIRDRAFVLQFLPDCISNARWNPVVGLTVLLQVLVDLISNLIPAVSNMPKLNGRKIVRVDLSDLSAFAAAVRNRFIFRSCISRCKLSSSKATVIIQLSDDNWTRANQEETDFSNLAYAVRDLLVQKRLEGSRVSAEAFSTERV</sequence>
<name>A0A812KUF9_SYMPI</name>
<dbReference type="InterPro" id="IPR000595">
    <property type="entry name" value="cNMP-bd_dom"/>
</dbReference>
<dbReference type="Pfam" id="PF20717">
    <property type="entry name" value="DUF6829"/>
    <property type="match status" value="1"/>
</dbReference>
<dbReference type="SUPFAM" id="SSF51206">
    <property type="entry name" value="cAMP-binding domain-like"/>
    <property type="match status" value="1"/>
</dbReference>
<proteinExistence type="predicted"/>
<comment type="caution">
    <text evidence="2">The sequence shown here is derived from an EMBL/GenBank/DDBJ whole genome shotgun (WGS) entry which is preliminary data.</text>
</comment>
<dbReference type="InterPro" id="IPR049232">
    <property type="entry name" value="DUF6829"/>
</dbReference>
<keyword evidence="3" id="KW-1185">Reference proteome</keyword>
<dbReference type="Gene3D" id="2.60.120.10">
    <property type="entry name" value="Jelly Rolls"/>
    <property type="match status" value="1"/>
</dbReference>
<reference evidence="2" key="1">
    <citation type="submission" date="2021-02" db="EMBL/GenBank/DDBJ databases">
        <authorList>
            <person name="Dougan E. K."/>
            <person name="Rhodes N."/>
            <person name="Thang M."/>
            <person name="Chan C."/>
        </authorList>
    </citation>
    <scope>NUCLEOTIDE SEQUENCE</scope>
</reference>
<dbReference type="InterPro" id="IPR018490">
    <property type="entry name" value="cNMP-bd_dom_sf"/>
</dbReference>
<feature type="domain" description="Cyclic nucleotide-binding" evidence="1">
    <location>
        <begin position="75"/>
        <end position="169"/>
    </location>
</feature>
<dbReference type="AlphaFoldDB" id="A0A812KUF9"/>
<dbReference type="OrthoDB" id="411604at2759"/>
<accession>A0A812KUF9</accession>
<dbReference type="InterPro" id="IPR014710">
    <property type="entry name" value="RmlC-like_jellyroll"/>
</dbReference>
<organism evidence="2 3">
    <name type="scientific">Symbiodinium pilosum</name>
    <name type="common">Dinoflagellate</name>
    <dbReference type="NCBI Taxonomy" id="2952"/>
    <lineage>
        <taxon>Eukaryota</taxon>
        <taxon>Sar</taxon>
        <taxon>Alveolata</taxon>
        <taxon>Dinophyceae</taxon>
        <taxon>Suessiales</taxon>
        <taxon>Symbiodiniaceae</taxon>
        <taxon>Symbiodinium</taxon>
    </lineage>
</organism>
<protein>
    <submittedName>
        <fullName evidence="2">UVH6 protein</fullName>
    </submittedName>
</protein>
<dbReference type="Proteomes" id="UP000649617">
    <property type="component" value="Unassembled WGS sequence"/>
</dbReference>
<dbReference type="PROSITE" id="PS50042">
    <property type="entry name" value="CNMP_BINDING_3"/>
    <property type="match status" value="1"/>
</dbReference>
<gene>
    <name evidence="2" type="primary">UVH6</name>
    <name evidence="2" type="ORF">SPIL2461_LOCUS3461</name>
</gene>